<dbReference type="AlphaFoldDB" id="A0A7G2FFR8"/>
<feature type="domain" description="DUF577" evidence="1">
    <location>
        <begin position="99"/>
        <end position="271"/>
    </location>
</feature>
<evidence type="ECO:0000313" key="2">
    <source>
        <dbReference type="EMBL" id="CAD5333295.1"/>
    </source>
</evidence>
<evidence type="ECO:0000259" key="1">
    <source>
        <dbReference type="Pfam" id="PF04510"/>
    </source>
</evidence>
<dbReference type="Pfam" id="PF04510">
    <property type="entry name" value="DUF577"/>
    <property type="match status" value="4"/>
</dbReference>
<dbReference type="Proteomes" id="UP000516314">
    <property type="component" value="Chromosome 5"/>
</dbReference>
<dbReference type="InterPro" id="IPR016024">
    <property type="entry name" value="ARM-type_fold"/>
</dbReference>
<protein>
    <submittedName>
        <fullName evidence="2">(thale cress) hypothetical protein</fullName>
    </submittedName>
</protein>
<sequence length="1205" mass="140414">MEESSSNLPSKAREILVNPTNEEIAMTLSQLFMRQDSQQYQRSRILYNIWVSHNPSSLTLKLLMVYQSSSSNSVLRFRSIYQLSQTLTDVKFKPSLDSLFEIKGVLIPCLTMKDTKESDFKILRKIVSWVAYNVVVLHKSKFHELSDCIILLAEREPVKAFHVFIDLPPVYNEFIDKLLETILQRAESVLLSPVRAEDWSLAFQTFVKMWIQLVYTKMEAKKVMELMVARLSTVVKSVIELVNKEEEEFLVQGLEDFERFFSREMSLYHYTNDQCHFVLASMIEMEGVVRGTEAKEIVRKIKMLVTEPEIKPQDGFKYRREEFDRGWYDCLKSLSSLEVLKIFAFTQLEDRSREIAIRRVNVLLSDHFSKKARIGISEFRKLKPLLISCLKEGGISDSMFKVLGQVVNHVANETFVFQYETWDDLRDYLASQSETEFQRAVYVFQCLTMPLIDDDFLNPVMENLLPVISTRLEPPTVLLVDNSCWVLAFTGAFCAVIHLIDDPDYAESLKEIAYKMIDSVRKLVEREMEVGLVRRAFRDVETIVKKQLEWYGKLEYKLVKGLLWRLYAIKGMKWEKLCQTENAMEESMNIQLKGREILVSESHEELAMIVDHLFKSDEDSEEYKTSQALYNYCVSFNPGCLAVKLLKLYQSSSDGVLRFRSIYQLSETLTGLRNRKLSLDCLYEIKTLLIACLTMQETKECDIKILRRIVSFVAYNVMDLHKYKWDELGDCILSLVNSNESVKGFHVFIDLPQVYEEFIQKFMKIMFKKATEVLVNPEQSGVEDWSLALQTVVKLGIQFFDTRMKRNVIKKLMSFQLLNVLESAKKLVDMGNETFLVRVLRDFERFVSRDMNLYKYSELHCYFVSKFVNKIGKVRGVGTQTKELVTKINMLFTKQYHGKESLRGWYDHLKSLSLLEVLKIFASTDLEDRARDMAIRQLNVLLSDHTSKRVEIEIAEMRQLQPLLMSCLKEQGVSYSMFKVLGEVVNHVAYEMLVCQEKRWDDLRDYVASQSETEFQRAVYVFQCLTMQLIDDGFLDPVMENLLPGITTRLEPPRELLVDNSCWVLAFNGAFCAAVHLIEDPGYTKSVKEIAHKMIDSIRELVEREMEVGIVRRAFRDVETIVKKQLEWYSTSQYRFVKGLLWRLYAIKGMKWGSKMVLWRINFIVERGVKEEEKQLPETESNRFMCLKPSFGTLICCTSTISPSL</sequence>
<dbReference type="Gene3D" id="1.25.10.10">
    <property type="entry name" value="Leucine-rich Repeat Variant"/>
    <property type="match status" value="1"/>
</dbReference>
<dbReference type="SUPFAM" id="SSF48371">
    <property type="entry name" value="ARM repeat"/>
    <property type="match status" value="2"/>
</dbReference>
<feature type="domain" description="DUF577" evidence="1">
    <location>
        <begin position="957"/>
        <end position="1132"/>
    </location>
</feature>
<reference evidence="2 3" key="1">
    <citation type="submission" date="2020-09" db="EMBL/GenBank/DDBJ databases">
        <authorList>
            <person name="Ashkenazy H."/>
        </authorList>
    </citation>
    <scope>NUCLEOTIDE SEQUENCE [LARGE SCALE GENOMIC DNA]</scope>
    <source>
        <strain evidence="3">cv. Cdm-0</strain>
    </source>
</reference>
<proteinExistence type="predicted"/>
<dbReference type="InterPro" id="IPR007598">
    <property type="entry name" value="DUF577"/>
</dbReference>
<accession>A0A7G2FFR8</accession>
<dbReference type="InterPro" id="IPR011989">
    <property type="entry name" value="ARM-like"/>
</dbReference>
<dbReference type="EMBL" id="LR881470">
    <property type="protein sequence ID" value="CAD5333295.1"/>
    <property type="molecule type" value="Genomic_DNA"/>
</dbReference>
<feature type="domain" description="DUF577" evidence="1">
    <location>
        <begin position="682"/>
        <end position="857"/>
    </location>
</feature>
<dbReference type="PANTHER" id="PTHR31861:SF16">
    <property type="entry name" value="DUF577 DOMAIN-CONTAINING PROTEIN-RELATED"/>
    <property type="match status" value="1"/>
</dbReference>
<feature type="domain" description="DUF577" evidence="1">
    <location>
        <begin position="380"/>
        <end position="552"/>
    </location>
</feature>
<organism evidence="2 3">
    <name type="scientific">Arabidopsis thaliana</name>
    <name type="common">Mouse-ear cress</name>
    <dbReference type="NCBI Taxonomy" id="3702"/>
    <lineage>
        <taxon>Eukaryota</taxon>
        <taxon>Viridiplantae</taxon>
        <taxon>Streptophyta</taxon>
        <taxon>Embryophyta</taxon>
        <taxon>Tracheophyta</taxon>
        <taxon>Spermatophyta</taxon>
        <taxon>Magnoliopsida</taxon>
        <taxon>eudicotyledons</taxon>
        <taxon>Gunneridae</taxon>
        <taxon>Pentapetalae</taxon>
        <taxon>rosids</taxon>
        <taxon>malvids</taxon>
        <taxon>Brassicales</taxon>
        <taxon>Brassicaceae</taxon>
        <taxon>Camelineae</taxon>
        <taxon>Arabidopsis</taxon>
    </lineage>
</organism>
<gene>
    <name evidence="2" type="ORF">AT9943_LOCUS20657</name>
</gene>
<evidence type="ECO:0000313" key="3">
    <source>
        <dbReference type="Proteomes" id="UP000516314"/>
    </source>
</evidence>
<name>A0A7G2FFR8_ARATH</name>
<dbReference type="PANTHER" id="PTHR31861">
    <property type="entry name" value="OS10G0507500 PROTEIN"/>
    <property type="match status" value="1"/>
</dbReference>